<organism evidence="3 5">
    <name type="scientific">Adineta steineri</name>
    <dbReference type="NCBI Taxonomy" id="433720"/>
    <lineage>
        <taxon>Eukaryota</taxon>
        <taxon>Metazoa</taxon>
        <taxon>Spiralia</taxon>
        <taxon>Gnathifera</taxon>
        <taxon>Rotifera</taxon>
        <taxon>Eurotatoria</taxon>
        <taxon>Bdelloidea</taxon>
        <taxon>Adinetida</taxon>
        <taxon>Adinetidae</taxon>
        <taxon>Adineta</taxon>
    </lineage>
</organism>
<dbReference type="Gene3D" id="3.20.20.80">
    <property type="entry name" value="Glycosidases"/>
    <property type="match status" value="1"/>
</dbReference>
<dbReference type="AlphaFoldDB" id="A0A814VE43"/>
<feature type="domain" description="DUF5722" evidence="2">
    <location>
        <begin position="47"/>
        <end position="390"/>
    </location>
</feature>
<proteinExistence type="predicted"/>
<dbReference type="EMBL" id="CAJOBB010000273">
    <property type="protein sequence ID" value="CAF3635179.1"/>
    <property type="molecule type" value="Genomic_DNA"/>
</dbReference>
<comment type="caution">
    <text evidence="3">The sequence shown here is derived from an EMBL/GenBank/DDBJ whole genome shotgun (WGS) entry which is preliminary data.</text>
</comment>
<evidence type="ECO:0000313" key="3">
    <source>
        <dbReference type="EMBL" id="CAF1187143.1"/>
    </source>
</evidence>
<keyword evidence="1" id="KW-0812">Transmembrane</keyword>
<dbReference type="InterPro" id="IPR043780">
    <property type="entry name" value="DUF5722"/>
</dbReference>
<evidence type="ECO:0000313" key="4">
    <source>
        <dbReference type="EMBL" id="CAF3635179.1"/>
    </source>
</evidence>
<feature type="transmembrane region" description="Helical" evidence="1">
    <location>
        <begin position="7"/>
        <end position="23"/>
    </location>
</feature>
<keyword evidence="1" id="KW-1133">Transmembrane helix</keyword>
<dbReference type="Proteomes" id="UP000663868">
    <property type="component" value="Unassembled WGS sequence"/>
</dbReference>
<dbReference type="Pfam" id="PF18989">
    <property type="entry name" value="DUF5722"/>
    <property type="match status" value="1"/>
</dbReference>
<dbReference type="Proteomes" id="UP000663860">
    <property type="component" value="Unassembled WGS sequence"/>
</dbReference>
<dbReference type="SUPFAM" id="SSF51445">
    <property type="entry name" value="(Trans)glycosidases"/>
    <property type="match status" value="1"/>
</dbReference>
<evidence type="ECO:0000259" key="2">
    <source>
        <dbReference type="Pfam" id="PF18989"/>
    </source>
</evidence>
<evidence type="ECO:0000313" key="5">
    <source>
        <dbReference type="Proteomes" id="UP000663860"/>
    </source>
</evidence>
<reference evidence="3" key="1">
    <citation type="submission" date="2021-02" db="EMBL/GenBank/DDBJ databases">
        <authorList>
            <person name="Nowell W R."/>
        </authorList>
    </citation>
    <scope>NUCLEOTIDE SEQUENCE</scope>
</reference>
<accession>A0A814VE43</accession>
<evidence type="ECO:0000256" key="1">
    <source>
        <dbReference type="SAM" id="Phobius"/>
    </source>
</evidence>
<name>A0A814VE43_9BILA</name>
<protein>
    <recommendedName>
        <fullName evidence="2">DUF5722 domain-containing protein</fullName>
    </recommendedName>
</protein>
<gene>
    <name evidence="3" type="ORF">IZO911_LOCUS27816</name>
    <name evidence="4" type="ORF">KXQ929_LOCUS6882</name>
</gene>
<dbReference type="InterPro" id="IPR017853">
    <property type="entry name" value="GH"/>
</dbReference>
<keyword evidence="1" id="KW-0472">Membrane</keyword>
<dbReference type="EMBL" id="CAJNOE010000384">
    <property type="protein sequence ID" value="CAF1187143.1"/>
    <property type="molecule type" value="Genomic_DNA"/>
</dbReference>
<sequence>MKKTFDLLLWIIYWKIFIVYALSDRKFYRPSIDELNDPSIYPQRSVYGIKAIQPDDWKIEDFTGNGVGGVVINLVWAAYQPEEKRAPCSSNEVDYDGYCFIPADEAAIKLYTSQQFMVTGILLVPPFWARKSNTNCRQANQNFCAPDNPIAFGRFAGFIAWYFNGQNNHGRITEFVIMNEVNAAEWYNVGCRDGVACEIDKWVTNYAQVYTSAYDGIRHEQVQAPVLISFEHHFDSTLDKYINNSSPIISAHTFLRKLVPQLDNRQWALAYHPYPPNLLRAEFSRNDWPKITFGNINRLVGWLMQNYPNTPSAHKIYLTENGINSLSPNSDQNKQYDQLCVAFEIILSTPNIDLFIYHRMKDHPVETKDGLGLGLVDTSGQYKRAWSLWALTNRFDIPTNKLSCGFENLPYVILKRGKHPISGHFSTTRPLPSGYKIERTWKLFREYQPNTKLIFECARTNDKRNFPSVQQNCENQEAWGPLGYIYIDQTTNPNAIPIYRCRSGSDYFISPDSKCENTINEGLLGYALT</sequence>